<keyword evidence="3" id="KW-1185">Reference proteome</keyword>
<sequence>MEFGEPLHISGMMVFVSFISLLVGIQVGSIKKEHKKTD</sequence>
<keyword evidence="1" id="KW-1133">Transmembrane helix</keyword>
<comment type="caution">
    <text evidence="2">The sequence shown here is derived from an EMBL/GenBank/DDBJ whole genome shotgun (WGS) entry which is preliminary data.</text>
</comment>
<name>A0ABU0GSJ6_9BACL</name>
<evidence type="ECO:0000313" key="2">
    <source>
        <dbReference type="EMBL" id="MDQ0427716.1"/>
    </source>
</evidence>
<keyword evidence="1" id="KW-0812">Transmembrane</keyword>
<gene>
    <name evidence="2" type="ORF">QOZ98_000541</name>
</gene>
<protein>
    <recommendedName>
        <fullName evidence="4">Holin-like toxin</fullName>
    </recommendedName>
</protein>
<feature type="transmembrane region" description="Helical" evidence="1">
    <location>
        <begin position="6"/>
        <end position="27"/>
    </location>
</feature>
<proteinExistence type="predicted"/>
<evidence type="ECO:0000256" key="1">
    <source>
        <dbReference type="SAM" id="Phobius"/>
    </source>
</evidence>
<evidence type="ECO:0000313" key="3">
    <source>
        <dbReference type="Proteomes" id="UP001241988"/>
    </source>
</evidence>
<dbReference type="EMBL" id="JAUSWB010000001">
    <property type="protein sequence ID" value="MDQ0427716.1"/>
    <property type="molecule type" value="Genomic_DNA"/>
</dbReference>
<accession>A0ABU0GSJ6</accession>
<keyword evidence="1" id="KW-0472">Membrane</keyword>
<evidence type="ECO:0008006" key="4">
    <source>
        <dbReference type="Google" id="ProtNLM"/>
    </source>
</evidence>
<reference evidence="2 3" key="1">
    <citation type="submission" date="2023-07" db="EMBL/GenBank/DDBJ databases">
        <title>Genomic Encyclopedia of Type Strains, Phase IV (KMG-IV): sequencing the most valuable type-strain genomes for metagenomic binning, comparative biology and taxonomic classification.</title>
        <authorList>
            <person name="Goeker M."/>
        </authorList>
    </citation>
    <scope>NUCLEOTIDE SEQUENCE [LARGE SCALE GENOMIC DNA]</scope>
    <source>
        <strain evidence="2 3">DSM 16419</strain>
    </source>
</reference>
<organism evidence="2 3">
    <name type="scientific">Planomicrobium stackebrandtii</name>
    <dbReference type="NCBI Taxonomy" id="253160"/>
    <lineage>
        <taxon>Bacteria</taxon>
        <taxon>Bacillati</taxon>
        <taxon>Bacillota</taxon>
        <taxon>Bacilli</taxon>
        <taxon>Bacillales</taxon>
        <taxon>Caryophanaceae</taxon>
        <taxon>Planomicrobium</taxon>
    </lineage>
</organism>
<dbReference type="Proteomes" id="UP001241988">
    <property type="component" value="Unassembled WGS sequence"/>
</dbReference>